<dbReference type="PANTHER" id="PTHR34979">
    <property type="entry name" value="INNER MEMBRANE PROTEIN YGAZ"/>
    <property type="match status" value="1"/>
</dbReference>
<dbReference type="GO" id="GO:0005886">
    <property type="term" value="C:plasma membrane"/>
    <property type="evidence" value="ECO:0007669"/>
    <property type="project" value="UniProtKB-SubCell"/>
</dbReference>
<feature type="transmembrane region" description="Helical" evidence="8">
    <location>
        <begin position="169"/>
        <end position="191"/>
    </location>
</feature>
<organism evidence="9 10">
    <name type="scientific">Cupriavidus oxalaticus</name>
    <dbReference type="NCBI Taxonomy" id="96344"/>
    <lineage>
        <taxon>Bacteria</taxon>
        <taxon>Pseudomonadati</taxon>
        <taxon>Pseudomonadota</taxon>
        <taxon>Betaproteobacteria</taxon>
        <taxon>Burkholderiales</taxon>
        <taxon>Burkholderiaceae</taxon>
        <taxon>Cupriavidus</taxon>
    </lineage>
</organism>
<dbReference type="AlphaFoldDB" id="A0A5P3VK29"/>
<comment type="subcellular location">
    <subcellularLocation>
        <location evidence="1">Cell membrane</location>
        <topology evidence="1">Multi-pass membrane protein</topology>
    </subcellularLocation>
</comment>
<evidence type="ECO:0000256" key="7">
    <source>
        <dbReference type="ARBA" id="ARBA00023136"/>
    </source>
</evidence>
<feature type="transmembrane region" description="Helical" evidence="8">
    <location>
        <begin position="211"/>
        <end position="229"/>
    </location>
</feature>
<feature type="transmembrane region" description="Helical" evidence="8">
    <location>
        <begin position="73"/>
        <end position="91"/>
    </location>
</feature>
<feature type="transmembrane region" description="Helical" evidence="8">
    <location>
        <begin position="136"/>
        <end position="157"/>
    </location>
</feature>
<dbReference type="InterPro" id="IPR011606">
    <property type="entry name" value="Brnchd-chn_aa_trnsp_permease"/>
</dbReference>
<name>A0A5P3VK29_9BURK</name>
<evidence type="ECO:0000256" key="1">
    <source>
        <dbReference type="ARBA" id="ARBA00004651"/>
    </source>
</evidence>
<sequence>MMQASHRRLASMKRGGSSMLPFSVTAFTNGLLGGALAIAAGMSPVATLFMAVALNSGSAQFVVTKMIQEGAPFITIAFAVFIVSLRLLIYASEMRSYIKGAPLRWRLWLGFGLIDAMFFTVKDMRANQNGDSETDLLWFCLGASLTMLSIWMVATVLGAWMGKLLTQHIVFGLDFPILAMFATMLVGSISKLRHVMVVSLAAVSAIYFHDWPYNAGLMVSAFIAAAAGVTSQRFHAARVATNE</sequence>
<evidence type="ECO:0000313" key="9">
    <source>
        <dbReference type="EMBL" id="QEZ46774.1"/>
    </source>
</evidence>
<evidence type="ECO:0000313" key="10">
    <source>
        <dbReference type="Proteomes" id="UP000325743"/>
    </source>
</evidence>
<dbReference type="Pfam" id="PF03591">
    <property type="entry name" value="AzlC"/>
    <property type="match status" value="1"/>
</dbReference>
<keyword evidence="4" id="KW-1003">Cell membrane</keyword>
<protein>
    <recommendedName>
        <fullName evidence="11">Branched-chain amino acid ABC transporter permease</fullName>
    </recommendedName>
</protein>
<evidence type="ECO:0000256" key="4">
    <source>
        <dbReference type="ARBA" id="ARBA00022475"/>
    </source>
</evidence>
<evidence type="ECO:0000256" key="2">
    <source>
        <dbReference type="ARBA" id="ARBA00010735"/>
    </source>
</evidence>
<keyword evidence="3" id="KW-0813">Transport</keyword>
<dbReference type="PANTHER" id="PTHR34979:SF1">
    <property type="entry name" value="INNER MEMBRANE PROTEIN YGAZ"/>
    <property type="match status" value="1"/>
</dbReference>
<dbReference type="GO" id="GO:1903785">
    <property type="term" value="P:L-valine transmembrane transport"/>
    <property type="evidence" value="ECO:0007669"/>
    <property type="project" value="TreeGrafter"/>
</dbReference>
<evidence type="ECO:0000256" key="8">
    <source>
        <dbReference type="SAM" id="Phobius"/>
    </source>
</evidence>
<evidence type="ECO:0000256" key="3">
    <source>
        <dbReference type="ARBA" id="ARBA00022448"/>
    </source>
</evidence>
<gene>
    <name evidence="9" type="ORF">D2917_21480</name>
</gene>
<keyword evidence="7 8" id="KW-0472">Membrane</keyword>
<proteinExistence type="inferred from homology"/>
<keyword evidence="6 8" id="KW-1133">Transmembrane helix</keyword>
<evidence type="ECO:0008006" key="11">
    <source>
        <dbReference type="Google" id="ProtNLM"/>
    </source>
</evidence>
<keyword evidence="5 8" id="KW-0812">Transmembrane</keyword>
<dbReference type="RefSeq" id="WP_151071910.1">
    <property type="nucleotide sequence ID" value="NZ_CP032519.1"/>
</dbReference>
<feature type="transmembrane region" description="Helical" evidence="8">
    <location>
        <begin position="103"/>
        <end position="121"/>
    </location>
</feature>
<comment type="similarity">
    <text evidence="2">Belongs to the AzlC family.</text>
</comment>
<evidence type="ECO:0000256" key="6">
    <source>
        <dbReference type="ARBA" id="ARBA00022989"/>
    </source>
</evidence>
<dbReference type="Proteomes" id="UP000325743">
    <property type="component" value="Chromosome 2"/>
</dbReference>
<evidence type="ECO:0000256" key="5">
    <source>
        <dbReference type="ARBA" id="ARBA00022692"/>
    </source>
</evidence>
<reference evidence="9 10" key="1">
    <citation type="submission" date="2018-09" db="EMBL/GenBank/DDBJ databases">
        <title>Complete genome sequence of Cupriavidus oxalaticus T2, a bacterium capable of phenol tolerance and degradation.</title>
        <authorList>
            <person name="Yan J."/>
        </authorList>
    </citation>
    <scope>NUCLEOTIDE SEQUENCE [LARGE SCALE GENOMIC DNA]</scope>
    <source>
        <strain evidence="9 10">T2</strain>
    </source>
</reference>
<dbReference type="EMBL" id="CP032519">
    <property type="protein sequence ID" value="QEZ46774.1"/>
    <property type="molecule type" value="Genomic_DNA"/>
</dbReference>
<feature type="transmembrane region" description="Helical" evidence="8">
    <location>
        <begin position="20"/>
        <end position="53"/>
    </location>
</feature>
<accession>A0A5P3VK29</accession>